<evidence type="ECO:0000313" key="6">
    <source>
        <dbReference type="Proteomes" id="UP001160148"/>
    </source>
</evidence>
<dbReference type="AlphaFoldDB" id="A0AAV0XEU3"/>
<comment type="caution">
    <text evidence="5">The sequence shown here is derived from an EMBL/GenBank/DDBJ whole genome shotgun (WGS) entry which is preliminary data.</text>
</comment>
<keyword evidence="2" id="KW-0863">Zinc-finger</keyword>
<reference evidence="5 6" key="1">
    <citation type="submission" date="2023-01" db="EMBL/GenBank/DDBJ databases">
        <authorList>
            <person name="Whitehead M."/>
        </authorList>
    </citation>
    <scope>NUCLEOTIDE SEQUENCE [LARGE SCALE GENOMIC DNA]</scope>
</reference>
<evidence type="ECO:0000256" key="2">
    <source>
        <dbReference type="ARBA" id="ARBA00022771"/>
    </source>
</evidence>
<keyword evidence="3" id="KW-0862">Zinc</keyword>
<accession>A0AAV0XEU3</accession>
<gene>
    <name evidence="5" type="ORF">MEUPH1_LOCUS20930</name>
</gene>
<evidence type="ECO:0000256" key="1">
    <source>
        <dbReference type="ARBA" id="ARBA00022723"/>
    </source>
</evidence>
<sequence length="166" mass="19553">MSLPENMLSQHGKEIKIIDGYKLRFHKILNNNVIRWNCTNKKCKAYLKTDESGDTVIENKLDHNDHEKDVHDIMVRQVIRNSLKRKAQDEICERPLKLIHHELKKINTDTLNKTDMNCFLKSIYLARRSKLPARPCNIQNVHEVLDSLEIKTYDDEQFLINNIFGV</sequence>
<evidence type="ECO:0000256" key="3">
    <source>
        <dbReference type="ARBA" id="ARBA00022833"/>
    </source>
</evidence>
<dbReference type="GO" id="GO:0008270">
    <property type="term" value="F:zinc ion binding"/>
    <property type="evidence" value="ECO:0007669"/>
    <property type="project" value="UniProtKB-KW"/>
</dbReference>
<dbReference type="Proteomes" id="UP001160148">
    <property type="component" value="Unassembled WGS sequence"/>
</dbReference>
<keyword evidence="6" id="KW-1185">Reference proteome</keyword>
<dbReference type="Gene3D" id="2.20.25.240">
    <property type="match status" value="1"/>
</dbReference>
<proteinExistence type="predicted"/>
<name>A0AAV0XEU3_9HEMI</name>
<evidence type="ECO:0000313" key="5">
    <source>
        <dbReference type="EMBL" id="CAI6366332.1"/>
    </source>
</evidence>
<keyword evidence="1" id="KW-0479">Metal-binding</keyword>
<protein>
    <recommendedName>
        <fullName evidence="4">FLYWCH-type domain-containing protein</fullName>
    </recommendedName>
</protein>
<organism evidence="5 6">
    <name type="scientific">Macrosiphum euphorbiae</name>
    <name type="common">potato aphid</name>
    <dbReference type="NCBI Taxonomy" id="13131"/>
    <lineage>
        <taxon>Eukaryota</taxon>
        <taxon>Metazoa</taxon>
        <taxon>Ecdysozoa</taxon>
        <taxon>Arthropoda</taxon>
        <taxon>Hexapoda</taxon>
        <taxon>Insecta</taxon>
        <taxon>Pterygota</taxon>
        <taxon>Neoptera</taxon>
        <taxon>Paraneoptera</taxon>
        <taxon>Hemiptera</taxon>
        <taxon>Sternorrhyncha</taxon>
        <taxon>Aphidomorpha</taxon>
        <taxon>Aphidoidea</taxon>
        <taxon>Aphididae</taxon>
        <taxon>Macrosiphini</taxon>
        <taxon>Macrosiphum</taxon>
    </lineage>
</organism>
<dbReference type="EMBL" id="CARXXK010000004">
    <property type="protein sequence ID" value="CAI6366332.1"/>
    <property type="molecule type" value="Genomic_DNA"/>
</dbReference>
<dbReference type="InterPro" id="IPR007588">
    <property type="entry name" value="Znf_FLYWCH"/>
</dbReference>
<feature type="domain" description="FLYWCH-type" evidence="4">
    <location>
        <begin position="9"/>
        <end position="64"/>
    </location>
</feature>
<evidence type="ECO:0000259" key="4">
    <source>
        <dbReference type="Pfam" id="PF04500"/>
    </source>
</evidence>
<dbReference type="Pfam" id="PF04500">
    <property type="entry name" value="FLYWCH"/>
    <property type="match status" value="1"/>
</dbReference>